<dbReference type="PANTHER" id="PTHR30204:SF93">
    <property type="entry name" value="HTH MERR-TYPE DOMAIN-CONTAINING PROTEIN"/>
    <property type="match status" value="1"/>
</dbReference>
<dbReference type="GO" id="GO:0003677">
    <property type="term" value="F:DNA binding"/>
    <property type="evidence" value="ECO:0007669"/>
    <property type="project" value="UniProtKB-KW"/>
</dbReference>
<dbReference type="RefSeq" id="WP_070916511.1">
    <property type="nucleotide sequence ID" value="NZ_BSAK01000007.1"/>
</dbReference>
<dbReference type="PRINTS" id="PR00040">
    <property type="entry name" value="HTHMERR"/>
</dbReference>
<dbReference type="GO" id="GO:0003700">
    <property type="term" value="F:DNA-binding transcription factor activity"/>
    <property type="evidence" value="ECO:0007669"/>
    <property type="project" value="InterPro"/>
</dbReference>
<evidence type="ECO:0000259" key="2">
    <source>
        <dbReference type="PROSITE" id="PS50937"/>
    </source>
</evidence>
<sequence>MPTRRPAAPPRSDAGPVTPITSILAGLRRAPRQIRRQSRDAVKAVVEQLFTTIAQSPVDQSAVGALSPQEYRIDDLARAAGTAIRNVRVYRDRGLLPAPVRVGRLALYNESHLARLRLITSMLDRGYNLAHVQEMLTAWEEGKDLGDILGIETALVGTWADERPSTMSRAEAEQLVDDPAARKRLAALGLIRITGDTATITRPKLIDAFNDIRQYGMGLDQQIDVYEKVLPHIEEISRILVESGAQMVTARLESGGKQLDDAQIRELLTLLVKLRTYSVSSVHDTLAVSIEATIESMFSELLAGLVTPASASDTA</sequence>
<proteinExistence type="predicted"/>
<reference evidence="3 4" key="1">
    <citation type="submission" date="2016-10" db="EMBL/GenBank/DDBJ databases">
        <title>Evaluation of Human, Veterinary and Environmental Mycobacterium chelonae Isolates by Core Genome Phylogenomic Analysis, Targeted Gene Comparison, and Anti-microbial Susceptibility Patterns: A Tale of Mistaken Identities.</title>
        <authorList>
            <person name="Fogelson S.B."/>
            <person name="Camus A.C."/>
            <person name="Lorenz W."/>
            <person name="Vasireddy R."/>
            <person name="Vasireddy S."/>
            <person name="Smith T."/>
            <person name="Brown-Elliott B.A."/>
            <person name="Wallace R.J.Jr."/>
            <person name="Hasan N.A."/>
            <person name="Reischl U."/>
            <person name="Sanchez S."/>
        </authorList>
    </citation>
    <scope>NUCLEOTIDE SEQUENCE [LARGE SCALE GENOMIC DNA]</scope>
    <source>
        <strain evidence="3 4">15518</strain>
    </source>
</reference>
<dbReference type="EMBL" id="MLIS01000110">
    <property type="protein sequence ID" value="OHU75804.1"/>
    <property type="molecule type" value="Genomic_DNA"/>
</dbReference>
<dbReference type="Pfam" id="PF13411">
    <property type="entry name" value="MerR_1"/>
    <property type="match status" value="1"/>
</dbReference>
<comment type="caution">
    <text evidence="3">The sequence shown here is derived from an EMBL/GenBank/DDBJ whole genome shotgun (WGS) entry which is preliminary data.</text>
</comment>
<dbReference type="InterPro" id="IPR047057">
    <property type="entry name" value="MerR_fam"/>
</dbReference>
<name>A0A1S1LSN7_MYCCH</name>
<feature type="domain" description="HTH merR-type" evidence="2">
    <location>
        <begin position="70"/>
        <end position="138"/>
    </location>
</feature>
<keyword evidence="1" id="KW-0238">DNA-binding</keyword>
<dbReference type="Proteomes" id="UP000179441">
    <property type="component" value="Unassembled WGS sequence"/>
</dbReference>
<dbReference type="PROSITE" id="PS50937">
    <property type="entry name" value="HTH_MERR_2"/>
    <property type="match status" value="1"/>
</dbReference>
<evidence type="ECO:0000256" key="1">
    <source>
        <dbReference type="ARBA" id="ARBA00023125"/>
    </source>
</evidence>
<dbReference type="SUPFAM" id="SSF46955">
    <property type="entry name" value="Putative DNA-binding domain"/>
    <property type="match status" value="1"/>
</dbReference>
<dbReference type="InterPro" id="IPR000551">
    <property type="entry name" value="MerR-type_HTH_dom"/>
</dbReference>
<dbReference type="SMART" id="SM00422">
    <property type="entry name" value="HTH_MERR"/>
    <property type="match status" value="1"/>
</dbReference>
<gene>
    <name evidence="3" type="ORF">BKG84_26610</name>
</gene>
<dbReference type="AlphaFoldDB" id="A0A1S1LSN7"/>
<evidence type="ECO:0000313" key="4">
    <source>
        <dbReference type="Proteomes" id="UP000179441"/>
    </source>
</evidence>
<keyword evidence="4" id="KW-1185">Reference proteome</keyword>
<evidence type="ECO:0000313" key="3">
    <source>
        <dbReference type="EMBL" id="OHU75804.1"/>
    </source>
</evidence>
<dbReference type="Gene3D" id="1.10.1660.10">
    <property type="match status" value="1"/>
</dbReference>
<organism evidence="3 4">
    <name type="scientific">Mycobacteroides chelonae</name>
    <name type="common">Mycobacterium chelonae</name>
    <dbReference type="NCBI Taxonomy" id="1774"/>
    <lineage>
        <taxon>Bacteria</taxon>
        <taxon>Bacillati</taxon>
        <taxon>Actinomycetota</taxon>
        <taxon>Actinomycetes</taxon>
        <taxon>Mycobacteriales</taxon>
        <taxon>Mycobacteriaceae</taxon>
        <taxon>Mycobacteroides</taxon>
    </lineage>
</organism>
<protein>
    <submittedName>
        <fullName evidence="3">MerR family transcriptional regulator</fullName>
    </submittedName>
</protein>
<dbReference type="PANTHER" id="PTHR30204">
    <property type="entry name" value="REDOX-CYCLING DRUG-SENSING TRANSCRIPTIONAL ACTIVATOR SOXR"/>
    <property type="match status" value="1"/>
</dbReference>
<dbReference type="InterPro" id="IPR009061">
    <property type="entry name" value="DNA-bd_dom_put_sf"/>
</dbReference>
<accession>A0A1S1LSN7</accession>